<protein>
    <submittedName>
        <fullName evidence="2">DUF6174 domain-containing protein</fullName>
    </submittedName>
</protein>
<feature type="compositionally biased region" description="Polar residues" evidence="1">
    <location>
        <begin position="1"/>
        <end position="11"/>
    </location>
</feature>
<evidence type="ECO:0000313" key="2">
    <source>
        <dbReference type="EMBL" id="WML85712.1"/>
    </source>
</evidence>
<proteinExistence type="predicted"/>
<feature type="compositionally biased region" description="Low complexity" evidence="1">
    <location>
        <begin position="13"/>
        <end position="22"/>
    </location>
</feature>
<feature type="region of interest" description="Disordered" evidence="1">
    <location>
        <begin position="72"/>
        <end position="93"/>
    </location>
</feature>
<dbReference type="InterPro" id="IPR046172">
    <property type="entry name" value="DUF6174"/>
</dbReference>
<accession>A0AA51MNS9</accession>
<dbReference type="Proteomes" id="UP001229862">
    <property type="component" value="Chromosome"/>
</dbReference>
<sequence length="327" mass="35148">MTGITQSSGIKPTQAANQSSSSSAQTLATATSVLGDAVKAIQSKSGNNTFGKGDNEALIKLIMQLIQVIGDKLPTTEPPRPQPKPLQLTRQQDKAVRERFDIKGALSYEVLDSKKDGKLSAGDTLVISGGITGGEISRQKLTARDVKAINAGGSTGSDAQQQLDANRKKWDSLDIDDYSFTLQRNCFCRGDAIRPINIEVRDGSVKSATYADTGELLPDDRQTNKQSIYNLNADGLFNLVEQGIKSGAAKVDVSYDKQYGLPTSIYIDQSFQIADEEMGYTISNFQPEPQFTTLALGEEDGGLPPVDAPIVTTLAIGEEDGGHHDYK</sequence>
<name>A0AA51MNS9_9GAMM</name>
<dbReference type="EMBL" id="CP133217">
    <property type="protein sequence ID" value="WML85712.1"/>
    <property type="molecule type" value="Genomic_DNA"/>
</dbReference>
<gene>
    <name evidence="2" type="ORF">RCG00_15570</name>
</gene>
<dbReference type="Pfam" id="PF19671">
    <property type="entry name" value="DUF6174"/>
    <property type="match status" value="1"/>
</dbReference>
<feature type="region of interest" description="Disordered" evidence="1">
    <location>
        <begin position="1"/>
        <end position="22"/>
    </location>
</feature>
<dbReference type="AlphaFoldDB" id="A0AA51MNS9"/>
<dbReference type="RefSeq" id="WP_308871749.1">
    <property type="nucleotide sequence ID" value="NZ_CP133197.1"/>
</dbReference>
<evidence type="ECO:0000256" key="1">
    <source>
        <dbReference type="SAM" id="MobiDB-lite"/>
    </source>
</evidence>
<organism evidence="2">
    <name type="scientific">Thiothrix subterranea</name>
    <dbReference type="NCBI Taxonomy" id="2735563"/>
    <lineage>
        <taxon>Bacteria</taxon>
        <taxon>Pseudomonadati</taxon>
        <taxon>Pseudomonadota</taxon>
        <taxon>Gammaproteobacteria</taxon>
        <taxon>Thiotrichales</taxon>
        <taxon>Thiotrichaceae</taxon>
        <taxon>Thiothrix</taxon>
    </lineage>
</organism>
<reference evidence="2" key="1">
    <citation type="submission" date="2023-08" db="EMBL/GenBank/DDBJ databases">
        <title>New molecular markers tilS and rpoB for phylogenetic and monitoring studies of the genus Thiothrix biodiversity.</title>
        <authorList>
            <person name="Ravin N.V."/>
            <person name="Smolyakov D."/>
            <person name="Markov N.D."/>
            <person name="Beletsky A.V."/>
            <person name="Mardanov A.V."/>
            <person name="Rudenko T.S."/>
            <person name="Grabovich M.Y."/>
        </authorList>
    </citation>
    <scope>NUCLEOTIDE SEQUENCE</scope>
    <source>
        <strain evidence="2">DNT52</strain>
    </source>
</reference>